<evidence type="ECO:0000256" key="3">
    <source>
        <dbReference type="ARBA" id="ARBA00022771"/>
    </source>
</evidence>
<evidence type="ECO:0000256" key="1">
    <source>
        <dbReference type="ARBA" id="ARBA00004123"/>
    </source>
</evidence>
<evidence type="ECO:0000256" key="7">
    <source>
        <dbReference type="ARBA" id="ARBA00023163"/>
    </source>
</evidence>
<dbReference type="PANTHER" id="PTHR31251">
    <property type="entry name" value="SQUAMOSA PROMOTER-BINDING-LIKE PROTEIN 4"/>
    <property type="match status" value="1"/>
</dbReference>
<evidence type="ECO:0000256" key="6">
    <source>
        <dbReference type="ARBA" id="ARBA00023125"/>
    </source>
</evidence>
<keyword evidence="8" id="KW-0539">Nucleus</keyword>
<comment type="subcellular location">
    <subcellularLocation>
        <location evidence="1">Nucleus</location>
    </subcellularLocation>
</comment>
<feature type="region of interest" description="Disordered" evidence="10">
    <location>
        <begin position="58"/>
        <end position="97"/>
    </location>
</feature>
<keyword evidence="6" id="KW-0238">DNA-binding</keyword>
<evidence type="ECO:0000259" key="11">
    <source>
        <dbReference type="PROSITE" id="PS51141"/>
    </source>
</evidence>
<evidence type="ECO:0000313" key="13">
    <source>
        <dbReference type="Proteomes" id="UP001163823"/>
    </source>
</evidence>
<dbReference type="AlphaFoldDB" id="A0AAD7LRD7"/>
<keyword evidence="3 9" id="KW-0863">Zinc-finger</keyword>
<evidence type="ECO:0000313" key="12">
    <source>
        <dbReference type="EMBL" id="KAJ7962086.1"/>
    </source>
</evidence>
<dbReference type="Proteomes" id="UP001163823">
    <property type="component" value="Chromosome 7"/>
</dbReference>
<accession>A0AAD7LRD7</accession>
<keyword evidence="2" id="KW-0479">Metal-binding</keyword>
<evidence type="ECO:0000256" key="10">
    <source>
        <dbReference type="SAM" id="MobiDB-lite"/>
    </source>
</evidence>
<name>A0AAD7LRD7_QUISA</name>
<keyword evidence="13" id="KW-1185">Reference proteome</keyword>
<feature type="domain" description="SBP-type" evidence="11">
    <location>
        <begin position="169"/>
        <end position="246"/>
    </location>
</feature>
<organism evidence="12 13">
    <name type="scientific">Quillaja saponaria</name>
    <name type="common">Soap bark tree</name>
    <dbReference type="NCBI Taxonomy" id="32244"/>
    <lineage>
        <taxon>Eukaryota</taxon>
        <taxon>Viridiplantae</taxon>
        <taxon>Streptophyta</taxon>
        <taxon>Embryophyta</taxon>
        <taxon>Tracheophyta</taxon>
        <taxon>Spermatophyta</taxon>
        <taxon>Magnoliopsida</taxon>
        <taxon>eudicotyledons</taxon>
        <taxon>Gunneridae</taxon>
        <taxon>Pentapetalae</taxon>
        <taxon>rosids</taxon>
        <taxon>fabids</taxon>
        <taxon>Fabales</taxon>
        <taxon>Quillajaceae</taxon>
        <taxon>Quillaja</taxon>
    </lineage>
</organism>
<dbReference type="GO" id="GO:0005634">
    <property type="term" value="C:nucleus"/>
    <property type="evidence" value="ECO:0007669"/>
    <property type="project" value="UniProtKB-SubCell"/>
</dbReference>
<keyword evidence="5" id="KW-0805">Transcription regulation</keyword>
<protein>
    <submittedName>
        <fullName evidence="12">Squamosa promoter binding-like protein</fullName>
    </submittedName>
</protein>
<dbReference type="Pfam" id="PF03110">
    <property type="entry name" value="SBP"/>
    <property type="match status" value="1"/>
</dbReference>
<gene>
    <name evidence="12" type="ORF">O6P43_017358</name>
</gene>
<dbReference type="SUPFAM" id="SSF103612">
    <property type="entry name" value="SBT domain"/>
    <property type="match status" value="1"/>
</dbReference>
<reference evidence="12" key="1">
    <citation type="journal article" date="2023" name="Science">
        <title>Elucidation of the pathway for biosynthesis of saponin adjuvants from the soapbark tree.</title>
        <authorList>
            <person name="Reed J."/>
            <person name="Orme A."/>
            <person name="El-Demerdash A."/>
            <person name="Owen C."/>
            <person name="Martin L.B.B."/>
            <person name="Misra R.C."/>
            <person name="Kikuchi S."/>
            <person name="Rejzek M."/>
            <person name="Martin A.C."/>
            <person name="Harkess A."/>
            <person name="Leebens-Mack J."/>
            <person name="Louveau T."/>
            <person name="Stephenson M.J."/>
            <person name="Osbourn A."/>
        </authorList>
    </citation>
    <scope>NUCLEOTIDE SEQUENCE</scope>
    <source>
        <strain evidence="12">S10</strain>
    </source>
</reference>
<comment type="caution">
    <text evidence="12">The sequence shown here is derived from an EMBL/GenBank/DDBJ whole genome shotgun (WGS) entry which is preliminary data.</text>
</comment>
<dbReference type="InterPro" id="IPR004333">
    <property type="entry name" value="SBP_dom"/>
</dbReference>
<dbReference type="PANTHER" id="PTHR31251:SF180">
    <property type="entry name" value="SBP-TYPE DOMAIN-CONTAINING PROTEIN"/>
    <property type="match status" value="1"/>
</dbReference>
<dbReference type="InterPro" id="IPR036893">
    <property type="entry name" value="SBP_sf"/>
</dbReference>
<keyword evidence="7" id="KW-0804">Transcription</keyword>
<keyword evidence="4" id="KW-0862">Zinc</keyword>
<dbReference type="EMBL" id="JARAOO010000007">
    <property type="protein sequence ID" value="KAJ7962086.1"/>
    <property type="molecule type" value="Genomic_DNA"/>
</dbReference>
<evidence type="ECO:0000256" key="4">
    <source>
        <dbReference type="ARBA" id="ARBA00022833"/>
    </source>
</evidence>
<proteinExistence type="predicted"/>
<sequence length="394" mass="43817">MEIGGNIFCLSNGNRGQNGNLGGGNNNTPSYVWDSWIPNNSRLVPTLYNNSTVTVADKSVGGNTRQEASPVNALDSYGDGVQHHHHQQQQPLYAGDGSHVHPDPHLMCLKLGKRHYFEDTIANAMSVVPLQLGDRHVADGGFSLDGKRLSCKPQFSGVKTTTPSTAAVVPICQVEGCHVALSNSKEYHRRHKVCESHSKAPKVVVLGLEQRFCQQCSRFHVISEFDESKRSCRRRLAGHNERRRKSSHEFVARNSSQGHAFSLLSSKNDSWLYPTDLSTRCSAALRELIAENRAAAVLGEQIMQDSRDWHSHQHHTMEDLNHDQCSSFTHQQQQMFRDTQGWNRLHESGTQSSVDLMQGPNSAFEFISVRGKTNKANEGECSNLWNSLGGHSVI</sequence>
<evidence type="ECO:0000256" key="9">
    <source>
        <dbReference type="PROSITE-ProRule" id="PRU00470"/>
    </source>
</evidence>
<evidence type="ECO:0000256" key="5">
    <source>
        <dbReference type="ARBA" id="ARBA00023015"/>
    </source>
</evidence>
<dbReference type="FunFam" id="4.10.1100.10:FF:000001">
    <property type="entry name" value="Squamosa promoter-binding-like protein 14"/>
    <property type="match status" value="1"/>
</dbReference>
<dbReference type="Gene3D" id="4.10.1100.10">
    <property type="entry name" value="Transcription factor, SBP-box domain"/>
    <property type="match status" value="1"/>
</dbReference>
<evidence type="ECO:0000256" key="8">
    <source>
        <dbReference type="ARBA" id="ARBA00023242"/>
    </source>
</evidence>
<dbReference type="PROSITE" id="PS51141">
    <property type="entry name" value="ZF_SBP"/>
    <property type="match status" value="1"/>
</dbReference>
<dbReference type="GO" id="GO:0008270">
    <property type="term" value="F:zinc ion binding"/>
    <property type="evidence" value="ECO:0007669"/>
    <property type="project" value="UniProtKB-KW"/>
</dbReference>
<evidence type="ECO:0000256" key="2">
    <source>
        <dbReference type="ARBA" id="ARBA00022723"/>
    </source>
</evidence>
<dbReference type="KEGG" id="qsa:O6P43_017358"/>
<dbReference type="GO" id="GO:0003677">
    <property type="term" value="F:DNA binding"/>
    <property type="evidence" value="ECO:0007669"/>
    <property type="project" value="UniProtKB-KW"/>
</dbReference>
<dbReference type="InterPro" id="IPR044817">
    <property type="entry name" value="SBP-like"/>
</dbReference>